<dbReference type="AlphaFoldDB" id="A0A672I270"/>
<feature type="compositionally biased region" description="Basic and acidic residues" evidence="4">
    <location>
        <begin position="665"/>
        <end position="688"/>
    </location>
</feature>
<protein>
    <submittedName>
        <fullName evidence="6">Flocculation protein FLO11-like</fullName>
    </submittedName>
</protein>
<dbReference type="InterPro" id="IPR003112">
    <property type="entry name" value="Olfac-like_dom"/>
</dbReference>
<accession>A0A672I270</accession>
<feature type="region of interest" description="Disordered" evidence="4">
    <location>
        <begin position="72"/>
        <end position="92"/>
    </location>
</feature>
<feature type="compositionally biased region" description="Basic and acidic residues" evidence="4">
    <location>
        <begin position="80"/>
        <end position="92"/>
    </location>
</feature>
<gene>
    <name evidence="6" type="primary">LOC115392213</name>
</gene>
<feature type="compositionally biased region" description="Polar residues" evidence="4">
    <location>
        <begin position="788"/>
        <end position="811"/>
    </location>
</feature>
<feature type="compositionally biased region" description="Polar residues" evidence="4">
    <location>
        <begin position="212"/>
        <end position="222"/>
    </location>
</feature>
<feature type="compositionally biased region" description="Polar residues" evidence="4">
    <location>
        <begin position="626"/>
        <end position="650"/>
    </location>
</feature>
<dbReference type="Proteomes" id="UP000472267">
    <property type="component" value="Chromosome 7"/>
</dbReference>
<name>A0A672I270_SALFA</name>
<feature type="compositionally biased region" description="Polar residues" evidence="4">
    <location>
        <begin position="751"/>
        <end position="765"/>
    </location>
</feature>
<dbReference type="GO" id="GO:0009986">
    <property type="term" value="C:cell surface"/>
    <property type="evidence" value="ECO:0007669"/>
    <property type="project" value="TreeGrafter"/>
</dbReference>
<feature type="compositionally biased region" description="Basic and acidic residues" evidence="4">
    <location>
        <begin position="768"/>
        <end position="787"/>
    </location>
</feature>
<dbReference type="SUPFAM" id="SSF101898">
    <property type="entry name" value="NHL repeat"/>
    <property type="match status" value="1"/>
</dbReference>
<dbReference type="OMA" id="IRYETWS"/>
<dbReference type="InParanoid" id="A0A672I270"/>
<evidence type="ECO:0000256" key="3">
    <source>
        <dbReference type="PROSITE-ProRule" id="PRU00446"/>
    </source>
</evidence>
<reference evidence="6" key="1">
    <citation type="submission" date="2019-06" db="EMBL/GenBank/DDBJ databases">
        <authorList>
            <consortium name="Wellcome Sanger Institute Data Sharing"/>
        </authorList>
    </citation>
    <scope>NUCLEOTIDE SEQUENCE [LARGE SCALE GENOMIC DNA]</scope>
</reference>
<dbReference type="PANTHER" id="PTHR23192:SF85">
    <property type="entry name" value="GLIOMEDIN"/>
    <property type="match status" value="1"/>
</dbReference>
<evidence type="ECO:0000256" key="1">
    <source>
        <dbReference type="ARBA" id="ARBA00004613"/>
    </source>
</evidence>
<dbReference type="PROSITE" id="PS51132">
    <property type="entry name" value="OLF"/>
    <property type="match status" value="1"/>
</dbReference>
<keyword evidence="2" id="KW-0964">Secreted</keyword>
<feature type="region of interest" description="Disordered" evidence="4">
    <location>
        <begin position="523"/>
        <end position="840"/>
    </location>
</feature>
<evidence type="ECO:0000256" key="4">
    <source>
        <dbReference type="SAM" id="MobiDB-lite"/>
    </source>
</evidence>
<feature type="compositionally biased region" description="Basic and acidic residues" evidence="4">
    <location>
        <begin position="352"/>
        <end position="374"/>
    </location>
</feature>
<comment type="subcellular location">
    <subcellularLocation>
        <location evidence="1">Secreted</location>
    </subcellularLocation>
</comment>
<dbReference type="InterPro" id="IPR008160">
    <property type="entry name" value="Collagen"/>
</dbReference>
<feature type="compositionally biased region" description="Basic and acidic residues" evidence="4">
    <location>
        <begin position="279"/>
        <end position="291"/>
    </location>
</feature>
<reference evidence="6" key="3">
    <citation type="submission" date="2025-09" db="UniProtKB">
        <authorList>
            <consortium name="Ensembl"/>
        </authorList>
    </citation>
    <scope>IDENTIFICATION</scope>
</reference>
<comment type="caution">
    <text evidence="3">Lacks conserved residue(s) required for the propagation of feature annotation.</text>
</comment>
<dbReference type="GeneID" id="115392213"/>
<dbReference type="RefSeq" id="XP_029952619.1">
    <property type="nucleotide sequence ID" value="XM_030096759.1"/>
</dbReference>
<dbReference type="GO" id="GO:0005615">
    <property type="term" value="C:extracellular space"/>
    <property type="evidence" value="ECO:0007669"/>
    <property type="project" value="TreeGrafter"/>
</dbReference>
<reference evidence="6" key="2">
    <citation type="submission" date="2025-08" db="UniProtKB">
        <authorList>
            <consortium name="Ensembl"/>
        </authorList>
    </citation>
    <scope>IDENTIFICATION</scope>
</reference>
<dbReference type="Pfam" id="PF02191">
    <property type="entry name" value="OLF"/>
    <property type="match status" value="1"/>
</dbReference>
<feature type="region of interest" description="Disordered" evidence="4">
    <location>
        <begin position="352"/>
        <end position="391"/>
    </location>
</feature>
<evidence type="ECO:0000256" key="2">
    <source>
        <dbReference type="ARBA" id="ARBA00022525"/>
    </source>
</evidence>
<evidence type="ECO:0000313" key="6">
    <source>
        <dbReference type="Ensembl" id="ENSSFAP00005035249.1"/>
    </source>
</evidence>
<evidence type="ECO:0000313" key="7">
    <source>
        <dbReference type="Proteomes" id="UP000472267"/>
    </source>
</evidence>
<keyword evidence="7" id="KW-1185">Reference proteome</keyword>
<dbReference type="SMART" id="SM00284">
    <property type="entry name" value="OLF"/>
    <property type="match status" value="1"/>
</dbReference>
<feature type="compositionally biased region" description="Basic and acidic residues" evidence="4">
    <location>
        <begin position="556"/>
        <end position="566"/>
    </location>
</feature>
<feature type="compositionally biased region" description="Polar residues" evidence="4">
    <location>
        <begin position="523"/>
        <end position="545"/>
    </location>
</feature>
<feature type="domain" description="Olfactomedin-like" evidence="5">
    <location>
        <begin position="849"/>
        <end position="1093"/>
    </location>
</feature>
<feature type="compositionally biased region" description="Basic and acidic residues" evidence="4">
    <location>
        <begin position="197"/>
        <end position="211"/>
    </location>
</feature>
<dbReference type="Ensembl" id="ENSSFAT00005036579.1">
    <property type="protein sequence ID" value="ENSSFAP00005035249.1"/>
    <property type="gene ID" value="ENSSFAG00005017858.1"/>
</dbReference>
<proteinExistence type="predicted"/>
<dbReference type="PANTHER" id="PTHR23192">
    <property type="entry name" value="OLFACTOMEDIN-RELATED"/>
    <property type="match status" value="1"/>
</dbReference>
<dbReference type="Pfam" id="PF01391">
    <property type="entry name" value="Collagen"/>
    <property type="match status" value="1"/>
</dbReference>
<dbReference type="GO" id="GO:0007165">
    <property type="term" value="P:signal transduction"/>
    <property type="evidence" value="ECO:0007669"/>
    <property type="project" value="TreeGrafter"/>
</dbReference>
<feature type="compositionally biased region" description="Basic and acidic residues" evidence="4">
    <location>
        <begin position="228"/>
        <end position="238"/>
    </location>
</feature>
<dbReference type="InterPro" id="IPR050605">
    <property type="entry name" value="Olfactomedin-like_domain"/>
</dbReference>
<feature type="region of interest" description="Disordered" evidence="4">
    <location>
        <begin position="175"/>
        <end position="311"/>
    </location>
</feature>
<evidence type="ECO:0000259" key="5">
    <source>
        <dbReference type="PROSITE" id="PS51132"/>
    </source>
</evidence>
<feature type="region of interest" description="Disordered" evidence="4">
    <location>
        <begin position="119"/>
        <end position="161"/>
    </location>
</feature>
<sequence>MKEGSKFHGMLLAGMCLLLLLTSAGLVFLLVRQRELGEELVTLKSEMQELSQSCRLHAQILPADLREAGELRKLQRTRRNHDEEPTQSQEEKDMLMLMTYSMVPVKVFSELCDNPSGICMPGPPGPPGVPGRPGLPGPPGPRGSEGRQGRKGSRGPPGPPGPACAVCCSYEVKNQNTSERARPTKILTESQTALPGEDGRKVSNVSKEKLKNTSNESTSSHLNHSHKTPTDTSRETTTEKPATVSTVLLPAGVGERSEAVSGRNNVAESTVQMELVSPRPEDAWVEARPETGTEGPNKSTEVFSAADPAHDSRNVLSVTEFSERQQKHVKTEGSTYPREIDGEVLNVTVSENHPEVKKASELTGEHQEDRHNTSDETENTTEGPIMLGPVPPDVKQNPETAMNTELPTISPADRRRDAFISSDSAKHNKAKPDTDIKTVTRRPVTILQAVIEQVDVFDDRRNVTETTINIKPESSTSSPDEILRDSFITTDSTKNRVMNPERIAFTQEDRADGDSQTETLNDISAVNVTEEPQISSPDLQTSRPAENTPYVFFASDSEKDVKRKPESSTTHPAENSRDGVAGSQPTNGKKTKPDPATSHPDNDYVSNSENVTEGPVILLPVKPDAGQSSGDVNDSRNNIKTTMKADSQTPRPADHSRNAFVASHSRNDQRAKSDPASAHPDDREDVTEKPVILLPDSQTPRPAEHSNNGFVASHSRNDKKEEPGSSLPDDSMTDVKMETVTEEPVTLLPESATTRPAENTRNALTSPDLKEDIETKPESRSTHEGSSHESLNFTENSTKAPITASAASISVNLDEERNSVNATENTDDKPMKSDSTFNGTTSERWINSDCSIKTIRCSVKSFEMQSTFGAWMSEASQNDDGRFWFAEHFSGRTLVESRSILSFQNVSQKTIDVRMFYQGCGHVVYEGSFYFHNAGTNRLIKLDLKTRRTKSLTMPNSRYNNLTYLFRNSKTYFKFALDENGLWVIFASRTDDSTMVAELNPDTFSVESVFNTGYPTAKAGNAFVVCGVVYFTDNTDRRVTYAFDLKTETPLDAAFDLRAGNGILAMVSYYPNKKLLYMWNNSGVNICRVKLRHT</sequence>
<feature type="compositionally biased region" description="Pro residues" evidence="4">
    <location>
        <begin position="121"/>
        <end position="141"/>
    </location>
</feature>
<organism evidence="6 7">
    <name type="scientific">Salarias fasciatus</name>
    <name type="common">Jewelled blenny</name>
    <name type="synonym">Blennius fasciatus</name>
    <dbReference type="NCBI Taxonomy" id="181472"/>
    <lineage>
        <taxon>Eukaryota</taxon>
        <taxon>Metazoa</taxon>
        <taxon>Chordata</taxon>
        <taxon>Craniata</taxon>
        <taxon>Vertebrata</taxon>
        <taxon>Euteleostomi</taxon>
        <taxon>Actinopterygii</taxon>
        <taxon>Neopterygii</taxon>
        <taxon>Teleostei</taxon>
        <taxon>Neoteleostei</taxon>
        <taxon>Acanthomorphata</taxon>
        <taxon>Ovalentaria</taxon>
        <taxon>Blenniimorphae</taxon>
        <taxon>Blenniiformes</taxon>
        <taxon>Blennioidei</taxon>
        <taxon>Blenniidae</taxon>
        <taxon>Salariinae</taxon>
        <taxon>Salarias</taxon>
    </lineage>
</organism>
<feature type="compositionally biased region" description="Polar residues" evidence="4">
    <location>
        <begin position="696"/>
        <end position="710"/>
    </location>
</feature>
<feature type="compositionally biased region" description="Polar residues" evidence="4">
    <location>
        <begin position="262"/>
        <end position="272"/>
    </location>
</feature>